<keyword evidence="2" id="KW-1185">Reference proteome</keyword>
<name>A0A5B7CXD6_PORTR</name>
<dbReference type="AlphaFoldDB" id="A0A5B7CXD6"/>
<dbReference type="Proteomes" id="UP000324222">
    <property type="component" value="Unassembled WGS sequence"/>
</dbReference>
<dbReference type="EMBL" id="VSRR010000300">
    <property type="protein sequence ID" value="MPC13705.1"/>
    <property type="molecule type" value="Genomic_DNA"/>
</dbReference>
<proteinExistence type="predicted"/>
<reference evidence="1 2" key="1">
    <citation type="submission" date="2019-05" db="EMBL/GenBank/DDBJ databases">
        <title>Another draft genome of Portunus trituberculatus and its Hox gene families provides insights of decapod evolution.</title>
        <authorList>
            <person name="Jeong J.-H."/>
            <person name="Song I."/>
            <person name="Kim S."/>
            <person name="Choi T."/>
            <person name="Kim D."/>
            <person name="Ryu S."/>
            <person name="Kim W."/>
        </authorList>
    </citation>
    <scope>NUCLEOTIDE SEQUENCE [LARGE SCALE GENOMIC DNA]</scope>
    <source>
        <tissue evidence="1">Muscle</tissue>
    </source>
</reference>
<organism evidence="1 2">
    <name type="scientific">Portunus trituberculatus</name>
    <name type="common">Swimming crab</name>
    <name type="synonym">Neptunus trituberculatus</name>
    <dbReference type="NCBI Taxonomy" id="210409"/>
    <lineage>
        <taxon>Eukaryota</taxon>
        <taxon>Metazoa</taxon>
        <taxon>Ecdysozoa</taxon>
        <taxon>Arthropoda</taxon>
        <taxon>Crustacea</taxon>
        <taxon>Multicrustacea</taxon>
        <taxon>Malacostraca</taxon>
        <taxon>Eumalacostraca</taxon>
        <taxon>Eucarida</taxon>
        <taxon>Decapoda</taxon>
        <taxon>Pleocyemata</taxon>
        <taxon>Brachyura</taxon>
        <taxon>Eubrachyura</taxon>
        <taxon>Portunoidea</taxon>
        <taxon>Portunidae</taxon>
        <taxon>Portuninae</taxon>
        <taxon>Portunus</taxon>
    </lineage>
</organism>
<protein>
    <submittedName>
        <fullName evidence="1">Uncharacterized protein</fullName>
    </submittedName>
</protein>
<evidence type="ECO:0000313" key="2">
    <source>
        <dbReference type="Proteomes" id="UP000324222"/>
    </source>
</evidence>
<gene>
    <name evidence="1" type="ORF">E2C01_006448</name>
</gene>
<sequence>MIYGGYILILTIPCPPSLLCHLSKVLQAVIKCLLRMPVNHMGIDHYTKWEAMHLIHLFLVRQIFYYCTLLK</sequence>
<accession>A0A5B7CXD6</accession>
<evidence type="ECO:0000313" key="1">
    <source>
        <dbReference type="EMBL" id="MPC13705.1"/>
    </source>
</evidence>
<comment type="caution">
    <text evidence="1">The sequence shown here is derived from an EMBL/GenBank/DDBJ whole genome shotgun (WGS) entry which is preliminary data.</text>
</comment>